<evidence type="ECO:0000313" key="2">
    <source>
        <dbReference type="Proteomes" id="UP000001194"/>
    </source>
</evidence>
<gene>
    <name evidence="1" type="ORF">LACBIDRAFT_305096</name>
</gene>
<accession>B0CTE6</accession>
<dbReference type="AlphaFoldDB" id="B0CTE6"/>
<dbReference type="RefSeq" id="XP_001874464.1">
    <property type="nucleotide sequence ID" value="XM_001874429.1"/>
</dbReference>
<name>B0CTE6_LACBS</name>
<dbReference type="HOGENOM" id="CLU_2654900_0_0_1"/>
<dbReference type="KEGG" id="lbc:LACBIDRAFT_305096"/>
<sequence>MDCRRCDAVSPSELCSKESSRCVPVALERREQDGRIELNKRVCRSGIQYGDSVVASVSMEDGEKRSGRSNILQRIE</sequence>
<keyword evidence="2" id="KW-1185">Reference proteome</keyword>
<evidence type="ECO:0000313" key="1">
    <source>
        <dbReference type="EMBL" id="EDR13905.1"/>
    </source>
</evidence>
<dbReference type="EMBL" id="DS547092">
    <property type="protein sequence ID" value="EDR13905.1"/>
    <property type="molecule type" value="Genomic_DNA"/>
</dbReference>
<dbReference type="GeneID" id="6071104"/>
<dbReference type="Proteomes" id="UP000001194">
    <property type="component" value="Unassembled WGS sequence"/>
</dbReference>
<organism evidence="2">
    <name type="scientific">Laccaria bicolor (strain S238N-H82 / ATCC MYA-4686)</name>
    <name type="common">Bicoloured deceiver</name>
    <name type="synonym">Laccaria laccata var. bicolor</name>
    <dbReference type="NCBI Taxonomy" id="486041"/>
    <lineage>
        <taxon>Eukaryota</taxon>
        <taxon>Fungi</taxon>
        <taxon>Dikarya</taxon>
        <taxon>Basidiomycota</taxon>
        <taxon>Agaricomycotina</taxon>
        <taxon>Agaricomycetes</taxon>
        <taxon>Agaricomycetidae</taxon>
        <taxon>Agaricales</taxon>
        <taxon>Agaricineae</taxon>
        <taxon>Hydnangiaceae</taxon>
        <taxon>Laccaria</taxon>
    </lineage>
</organism>
<dbReference type="InParanoid" id="B0CTE6"/>
<protein>
    <submittedName>
        <fullName evidence="1">Predicted protein</fullName>
    </submittedName>
</protein>
<reference evidence="1 2" key="1">
    <citation type="journal article" date="2008" name="Nature">
        <title>The genome of Laccaria bicolor provides insights into mycorrhizal symbiosis.</title>
        <authorList>
            <person name="Martin F."/>
            <person name="Aerts A."/>
            <person name="Ahren D."/>
            <person name="Brun A."/>
            <person name="Danchin E.G.J."/>
            <person name="Duchaussoy F."/>
            <person name="Gibon J."/>
            <person name="Kohler A."/>
            <person name="Lindquist E."/>
            <person name="Pereda V."/>
            <person name="Salamov A."/>
            <person name="Shapiro H.J."/>
            <person name="Wuyts J."/>
            <person name="Blaudez D."/>
            <person name="Buee M."/>
            <person name="Brokstein P."/>
            <person name="Canbaeck B."/>
            <person name="Cohen D."/>
            <person name="Courty P.E."/>
            <person name="Coutinho P.M."/>
            <person name="Delaruelle C."/>
            <person name="Detter J.C."/>
            <person name="Deveau A."/>
            <person name="DiFazio S."/>
            <person name="Duplessis S."/>
            <person name="Fraissinet-Tachet L."/>
            <person name="Lucic E."/>
            <person name="Frey-Klett P."/>
            <person name="Fourrey C."/>
            <person name="Feussner I."/>
            <person name="Gay G."/>
            <person name="Grimwood J."/>
            <person name="Hoegger P.J."/>
            <person name="Jain P."/>
            <person name="Kilaru S."/>
            <person name="Labbe J."/>
            <person name="Lin Y.C."/>
            <person name="Legue V."/>
            <person name="Le Tacon F."/>
            <person name="Marmeisse R."/>
            <person name="Melayah D."/>
            <person name="Montanini B."/>
            <person name="Muratet M."/>
            <person name="Nehls U."/>
            <person name="Niculita-Hirzel H."/>
            <person name="Oudot-Le Secq M.P."/>
            <person name="Peter M."/>
            <person name="Quesneville H."/>
            <person name="Rajashekar B."/>
            <person name="Reich M."/>
            <person name="Rouhier N."/>
            <person name="Schmutz J."/>
            <person name="Yin T."/>
            <person name="Chalot M."/>
            <person name="Henrissat B."/>
            <person name="Kuees U."/>
            <person name="Lucas S."/>
            <person name="Van de Peer Y."/>
            <person name="Podila G.K."/>
            <person name="Polle A."/>
            <person name="Pukkila P.J."/>
            <person name="Richardson P.M."/>
            <person name="Rouze P."/>
            <person name="Sanders I.R."/>
            <person name="Stajich J.E."/>
            <person name="Tunlid A."/>
            <person name="Tuskan G."/>
            <person name="Grigoriev I.V."/>
        </authorList>
    </citation>
    <scope>NUCLEOTIDE SEQUENCE [LARGE SCALE GENOMIC DNA]</scope>
    <source>
        <strain evidence="2">S238N-H82 / ATCC MYA-4686</strain>
    </source>
</reference>
<proteinExistence type="predicted"/>